<comment type="function">
    <text evidence="3 4">Together with the chaperonin GroEL, plays an essential role in assisting protein folding. The GroEL-GroES system forms a nano-cage that allows encapsulation of the non-native substrate proteins and provides a physical environment optimized to promote and accelerate protein folding. GroES binds to the apical surface of the GroEL ring, thereby capping the opening of the GroEL channel.</text>
</comment>
<dbReference type="GO" id="GO:0046872">
    <property type="term" value="F:metal ion binding"/>
    <property type="evidence" value="ECO:0007669"/>
    <property type="project" value="TreeGrafter"/>
</dbReference>
<proteinExistence type="inferred from homology"/>
<dbReference type="AlphaFoldDB" id="A0A0R2PXS8"/>
<dbReference type="NCBIfam" id="NF001527">
    <property type="entry name" value="PRK00364.1-2"/>
    <property type="match status" value="1"/>
</dbReference>
<evidence type="ECO:0000313" key="7">
    <source>
        <dbReference type="Proteomes" id="UP000050874"/>
    </source>
</evidence>
<dbReference type="SMART" id="SM00883">
    <property type="entry name" value="Cpn10"/>
    <property type="match status" value="1"/>
</dbReference>
<protein>
    <recommendedName>
        <fullName evidence="3">Co-chaperonin GroES</fullName>
    </recommendedName>
    <alternativeName>
        <fullName evidence="3">10 kDa chaperonin</fullName>
    </alternativeName>
    <alternativeName>
        <fullName evidence="3">Chaperonin-10</fullName>
        <shortName evidence="3">Cpn10</shortName>
    </alternativeName>
</protein>
<dbReference type="GO" id="GO:0051087">
    <property type="term" value="F:protein-folding chaperone binding"/>
    <property type="evidence" value="ECO:0007669"/>
    <property type="project" value="TreeGrafter"/>
</dbReference>
<comment type="similarity">
    <text evidence="1 3 4">Belongs to the GroES chaperonin family.</text>
</comment>
<gene>
    <name evidence="3" type="primary">groES</name>
    <name evidence="3" type="synonym">groS</name>
    <name evidence="6" type="ORF">ABR63_01305</name>
</gene>
<evidence type="ECO:0000256" key="1">
    <source>
        <dbReference type="ARBA" id="ARBA00006975"/>
    </source>
</evidence>
<dbReference type="GO" id="GO:0051082">
    <property type="term" value="F:unfolded protein binding"/>
    <property type="evidence" value="ECO:0007669"/>
    <property type="project" value="TreeGrafter"/>
</dbReference>
<dbReference type="EMBL" id="LIAV01000147">
    <property type="protein sequence ID" value="KRO40266.1"/>
    <property type="molecule type" value="Genomic_DNA"/>
</dbReference>
<accession>A0A0R2PXS8</accession>
<dbReference type="GO" id="GO:0044183">
    <property type="term" value="F:protein folding chaperone"/>
    <property type="evidence" value="ECO:0007669"/>
    <property type="project" value="InterPro"/>
</dbReference>
<feature type="region of interest" description="Disordered" evidence="5">
    <location>
        <begin position="13"/>
        <end position="32"/>
    </location>
</feature>
<dbReference type="InterPro" id="IPR037124">
    <property type="entry name" value="Chaperonin_GroES_sf"/>
</dbReference>
<dbReference type="FunFam" id="2.30.33.40:FF:000001">
    <property type="entry name" value="10 kDa chaperonin"/>
    <property type="match status" value="1"/>
</dbReference>
<comment type="subunit">
    <text evidence="3">Heptamer of 7 subunits arranged in a ring. Interacts with the chaperonin GroEL.</text>
</comment>
<dbReference type="PRINTS" id="PR00297">
    <property type="entry name" value="CHAPERONIN10"/>
</dbReference>
<dbReference type="PANTHER" id="PTHR10772">
    <property type="entry name" value="10 KDA HEAT SHOCK PROTEIN"/>
    <property type="match status" value="1"/>
</dbReference>
<dbReference type="GO" id="GO:0005737">
    <property type="term" value="C:cytoplasm"/>
    <property type="evidence" value="ECO:0007669"/>
    <property type="project" value="UniProtKB-SubCell"/>
</dbReference>
<name>A0A0R2PXS8_9GAMM</name>
<dbReference type="Pfam" id="PF00166">
    <property type="entry name" value="Cpn10"/>
    <property type="match status" value="1"/>
</dbReference>
<evidence type="ECO:0000313" key="6">
    <source>
        <dbReference type="EMBL" id="KRO40266.1"/>
    </source>
</evidence>
<reference evidence="7" key="1">
    <citation type="submission" date="2015-10" db="EMBL/GenBank/DDBJ databases">
        <title>Metagenome-Assembled Genomes uncover a global brackish microbiome.</title>
        <authorList>
            <person name="Hugerth L.W."/>
            <person name="Larsson J."/>
            <person name="Alneberg J."/>
            <person name="Lindh M.V."/>
            <person name="Legrand C."/>
            <person name="Pinhassi J."/>
            <person name="Andersson A."/>
        </authorList>
    </citation>
    <scope>NUCLEOTIDE SEQUENCE [LARGE SCALE GENOMIC DNA]</scope>
</reference>
<dbReference type="NCBIfam" id="NF001533">
    <property type="entry name" value="PRK00364.2-4"/>
    <property type="match status" value="1"/>
</dbReference>
<dbReference type="InterPro" id="IPR018369">
    <property type="entry name" value="Chaprnonin_Cpn10_CS"/>
</dbReference>
<dbReference type="PROSITE" id="PS00681">
    <property type="entry name" value="CHAPERONINS_CPN10"/>
    <property type="match status" value="1"/>
</dbReference>
<evidence type="ECO:0000256" key="2">
    <source>
        <dbReference type="ARBA" id="ARBA00023186"/>
    </source>
</evidence>
<dbReference type="SUPFAM" id="SSF50129">
    <property type="entry name" value="GroES-like"/>
    <property type="match status" value="1"/>
</dbReference>
<comment type="caution">
    <text evidence="6">The sequence shown here is derived from an EMBL/GenBank/DDBJ whole genome shotgun (WGS) entry which is preliminary data.</text>
</comment>
<sequence>MKLKPLHDKVLVKRTDEEHTTPGGIVLPGSAAEKPSQGEVVAVGPGKRLDNGDVAPIGVSVGDLVIFSQYGGNEIKIDGDEYLILSESDIYGVFV</sequence>
<comment type="subcellular location">
    <subcellularLocation>
        <location evidence="3">Cytoplasm</location>
    </subcellularLocation>
</comment>
<dbReference type="GO" id="GO:0005524">
    <property type="term" value="F:ATP binding"/>
    <property type="evidence" value="ECO:0007669"/>
    <property type="project" value="InterPro"/>
</dbReference>
<dbReference type="HAMAP" id="MF_00580">
    <property type="entry name" value="CH10"/>
    <property type="match status" value="1"/>
</dbReference>
<dbReference type="InterPro" id="IPR011032">
    <property type="entry name" value="GroES-like_sf"/>
</dbReference>
<keyword evidence="3" id="KW-0963">Cytoplasm</keyword>
<dbReference type="Proteomes" id="UP000050874">
    <property type="component" value="Unassembled WGS sequence"/>
</dbReference>
<evidence type="ECO:0000256" key="3">
    <source>
        <dbReference type="HAMAP-Rule" id="MF_00580"/>
    </source>
</evidence>
<keyword evidence="2 3" id="KW-0143">Chaperone</keyword>
<dbReference type="InterPro" id="IPR020818">
    <property type="entry name" value="Chaperonin_GroES"/>
</dbReference>
<dbReference type="CDD" id="cd00320">
    <property type="entry name" value="cpn10"/>
    <property type="match status" value="1"/>
</dbReference>
<dbReference type="Gene3D" id="2.30.33.40">
    <property type="entry name" value="GroES chaperonin"/>
    <property type="match status" value="1"/>
</dbReference>
<dbReference type="PANTHER" id="PTHR10772:SF58">
    <property type="entry name" value="CO-CHAPERONIN GROES"/>
    <property type="match status" value="1"/>
</dbReference>
<evidence type="ECO:0000256" key="4">
    <source>
        <dbReference type="RuleBase" id="RU000535"/>
    </source>
</evidence>
<evidence type="ECO:0000256" key="5">
    <source>
        <dbReference type="SAM" id="MobiDB-lite"/>
    </source>
</evidence>
<dbReference type="NCBIfam" id="NF001531">
    <property type="entry name" value="PRK00364.2-2"/>
    <property type="match status" value="1"/>
</dbReference>
<organism evidence="6 7">
    <name type="scientific">SAR86 cluster bacterium BACL1 MAG-120920-bin57</name>
    <dbReference type="NCBI Taxonomy" id="1655571"/>
    <lineage>
        <taxon>Bacteria</taxon>
        <taxon>Pseudomonadati</taxon>
        <taxon>Pseudomonadota</taxon>
        <taxon>Gammaproteobacteria</taxon>
        <taxon>SAR86 cluster</taxon>
    </lineage>
</organism>